<keyword evidence="2" id="KW-0812">Transmembrane</keyword>
<keyword evidence="2" id="KW-1133">Transmembrane helix</keyword>
<dbReference type="InterPro" id="IPR002528">
    <property type="entry name" value="MATE_fam"/>
</dbReference>
<evidence type="ECO:0000256" key="1">
    <source>
        <dbReference type="ARBA" id="ARBA00010199"/>
    </source>
</evidence>
<dbReference type="NCBIfam" id="TIGR00797">
    <property type="entry name" value="matE"/>
    <property type="match status" value="1"/>
</dbReference>
<feature type="region of interest" description="Disordered" evidence="3">
    <location>
        <begin position="1"/>
        <end position="65"/>
    </location>
</feature>
<feature type="region of interest" description="Disordered" evidence="3">
    <location>
        <begin position="320"/>
        <end position="358"/>
    </location>
</feature>
<accession>A0A835SPA7</accession>
<feature type="transmembrane region" description="Helical" evidence="2">
    <location>
        <begin position="479"/>
        <end position="500"/>
    </location>
</feature>
<dbReference type="Proteomes" id="UP000613740">
    <property type="component" value="Unassembled WGS sequence"/>
</dbReference>
<proteinExistence type="inferred from homology"/>
<feature type="compositionally biased region" description="Acidic residues" evidence="3">
    <location>
        <begin position="96"/>
        <end position="110"/>
    </location>
</feature>
<feature type="transmembrane region" description="Helical" evidence="2">
    <location>
        <begin position="746"/>
        <end position="767"/>
    </location>
</feature>
<feature type="transmembrane region" description="Helical" evidence="2">
    <location>
        <begin position="845"/>
        <end position="864"/>
    </location>
</feature>
<evidence type="ECO:0000256" key="3">
    <source>
        <dbReference type="SAM" id="MobiDB-lite"/>
    </source>
</evidence>
<feature type="region of interest" description="Disordered" evidence="3">
    <location>
        <begin position="78"/>
        <end position="148"/>
    </location>
</feature>
<feature type="compositionally biased region" description="Basic residues" evidence="3">
    <location>
        <begin position="341"/>
        <end position="351"/>
    </location>
</feature>
<comment type="similarity">
    <text evidence="1 2">Belongs to the multi antimicrobial extrusion (MATE) (TC 2.A.66.1) family.</text>
</comment>
<gene>
    <name evidence="4" type="ORF">HYH02_013560</name>
</gene>
<feature type="transmembrane region" description="Helical" evidence="2">
    <location>
        <begin position="612"/>
        <end position="631"/>
    </location>
</feature>
<sequence length="1099" mass="111938">MPGRERGEPPTPNTTDAFVGLGHSPNNASVSGYTGSRSSLGHSRVFPARGGGGAALEFPALPSRPLLPHSASAAALFGGLRRHRSDSAKSRTSSSSDEEDEYSAGAEDGDAGGGLRDSRSSAGSRRSSITFGSTGGLQRAAESTDVDVGVDVEARDSLWGAADVVGGGGEEDVEVGDRLAGSNGSSRRAGVVVAGGGQPQQHTQGDLLQLQPPPVLAPSSTSRDGGAQAVPAVPGSGASAAVAPAGGPGRHRLARAAAAEGLGHATHDAAAAGAAGGGWGRVPSCSVAAQPAPAVAAAAAGGGRWRTPFAGPELQHQLRDQVMPPPAPAPQQRHRHEDRSWHHHRHHRHRQQQQPAAHVGADPLRRPLLEPEAQVGEQHHRLAPRPHWAAAAGGGQQQEQQQAQEQLEEKLQPRQLLRKRLANGAGTGAAKEQRAAWRHELYCVLGLALPVGVVDTVSFLASLVGVLQVGRLGTAELSALTLGSTLFNLTGLSWAVGLTGGMETLCGQLYGAGLYGGLGVTFQRALLVCLAAGAPAYGLWWQAEPLLLALGYVQRAAPCLALSTTKYCCRAYFTSQGVVLPVSVITLVATVLAPLYNLLFITWLNMGLTGAAWAYVADEATAVLLLAGAMVGHTLWTRRAAAPEAVRQRATWSGWDRAAWRGWGAYLRTALPSTAMSCLDWWVLEVMVLLSGLGPKPDTQVAAMGLCFNAFTLVYYAVVGFGDAACTRVSHMLGAGRGRAARRAALTALAAGLAVCAAACGGLAASGPAWTAAFSRSAEVRQAVRQALPYVAVAVLGYSANTVLAGVLRGAGRTGAGLRVNLVTLWLVGLPVAAGLGLGAGWGNVGLWAGIALMNGLQGGALVYKVTRGFNWAREVVRSRSVLSLHASTLGAGDVVIGGGGGEGGQEAGLGLGLDGEVLVGGEVAGEEVEGWAAGGGAWCGEARVWCEEHVGSEEAGRECHVSVPMGGVATNGAELREGCESCQAHRVSCSDGVVSEGVRASKAAADMRAQGPDVAADMRAQGAGQLAVVSMAAGPRPQPAALPQPGSGCAGHGVVDADSCGATTPQGSGSLNADVARWLADAAAVGAGVVAPGASEDQ</sequence>
<feature type="compositionally biased region" description="Low complexity" evidence="3">
    <location>
        <begin position="229"/>
        <end position="245"/>
    </location>
</feature>
<feature type="region of interest" description="Disordered" evidence="3">
    <location>
        <begin position="388"/>
        <end position="407"/>
    </location>
</feature>
<organism evidence="4 5">
    <name type="scientific">Chlamydomonas schloesseri</name>
    <dbReference type="NCBI Taxonomy" id="2026947"/>
    <lineage>
        <taxon>Eukaryota</taxon>
        <taxon>Viridiplantae</taxon>
        <taxon>Chlorophyta</taxon>
        <taxon>core chlorophytes</taxon>
        <taxon>Chlorophyceae</taxon>
        <taxon>CS clade</taxon>
        <taxon>Chlamydomonadales</taxon>
        <taxon>Chlamydomonadaceae</taxon>
        <taxon>Chlamydomonas</taxon>
    </lineage>
</organism>
<reference evidence="4" key="1">
    <citation type="journal article" date="2020" name="bioRxiv">
        <title>Comparative genomics of Chlamydomonas.</title>
        <authorList>
            <person name="Craig R.J."/>
            <person name="Hasan A.R."/>
            <person name="Ness R.W."/>
            <person name="Keightley P.D."/>
        </authorList>
    </citation>
    <scope>NUCLEOTIDE SEQUENCE</scope>
    <source>
        <strain evidence="4">CCAP 11/173</strain>
    </source>
</reference>
<feature type="transmembrane region" description="Helical" evidence="2">
    <location>
        <begin position="820"/>
        <end position="839"/>
    </location>
</feature>
<dbReference type="GO" id="GO:0016020">
    <property type="term" value="C:membrane"/>
    <property type="evidence" value="ECO:0007669"/>
    <property type="project" value="InterPro"/>
</dbReference>
<dbReference type="GO" id="GO:0015297">
    <property type="term" value="F:antiporter activity"/>
    <property type="evidence" value="ECO:0007669"/>
    <property type="project" value="InterPro"/>
</dbReference>
<feature type="transmembrane region" description="Helical" evidence="2">
    <location>
        <begin position="665"/>
        <end position="683"/>
    </location>
</feature>
<feature type="transmembrane region" description="Helical" evidence="2">
    <location>
        <begin position="512"/>
        <end position="534"/>
    </location>
</feature>
<feature type="transmembrane region" description="Helical" evidence="2">
    <location>
        <begin position="441"/>
        <end position="467"/>
    </location>
</feature>
<feature type="transmembrane region" description="Helical" evidence="2">
    <location>
        <begin position="577"/>
        <end position="600"/>
    </location>
</feature>
<feature type="compositionally biased region" description="Polar residues" evidence="3">
    <location>
        <begin position="24"/>
        <end position="41"/>
    </location>
</feature>
<dbReference type="OrthoDB" id="2126698at2759"/>
<evidence type="ECO:0000313" key="5">
    <source>
        <dbReference type="Proteomes" id="UP000613740"/>
    </source>
</evidence>
<dbReference type="PANTHER" id="PTHR11206">
    <property type="entry name" value="MULTIDRUG RESISTANCE PROTEIN"/>
    <property type="match status" value="1"/>
</dbReference>
<feature type="transmembrane region" description="Helical" evidence="2">
    <location>
        <begin position="787"/>
        <end position="808"/>
    </location>
</feature>
<feature type="region of interest" description="Disordered" evidence="3">
    <location>
        <begin position="162"/>
        <end position="249"/>
    </location>
</feature>
<comment type="caution">
    <text evidence="4">The sequence shown here is derived from an EMBL/GenBank/DDBJ whole genome shotgun (WGS) entry which is preliminary data.</text>
</comment>
<name>A0A835SPA7_9CHLO</name>
<keyword evidence="2" id="KW-0472">Membrane</keyword>
<protein>
    <recommendedName>
        <fullName evidence="2">Protein DETOXIFICATION</fullName>
    </recommendedName>
    <alternativeName>
        <fullName evidence="2">Multidrug and toxic compound extrusion protein</fullName>
    </alternativeName>
</protein>
<keyword evidence="5" id="KW-1185">Reference proteome</keyword>
<evidence type="ECO:0000256" key="2">
    <source>
        <dbReference type="RuleBase" id="RU004914"/>
    </source>
</evidence>
<dbReference type="GO" id="GO:0042910">
    <property type="term" value="F:xenobiotic transmembrane transporter activity"/>
    <property type="evidence" value="ECO:0007669"/>
    <property type="project" value="InterPro"/>
</dbReference>
<dbReference type="AlphaFoldDB" id="A0A835SPA7"/>
<evidence type="ECO:0000313" key="4">
    <source>
        <dbReference type="EMBL" id="KAG2430718.1"/>
    </source>
</evidence>
<dbReference type="EMBL" id="JAEHOD010000077">
    <property type="protein sequence ID" value="KAG2430718.1"/>
    <property type="molecule type" value="Genomic_DNA"/>
</dbReference>
<feature type="transmembrane region" description="Helical" evidence="2">
    <location>
        <begin position="703"/>
        <end position="725"/>
    </location>
</feature>
<dbReference type="Pfam" id="PF01554">
    <property type="entry name" value="MatE"/>
    <property type="match status" value="2"/>
</dbReference>